<evidence type="ECO:0000256" key="1">
    <source>
        <dbReference type="SAM" id="SignalP"/>
    </source>
</evidence>
<gene>
    <name evidence="2" type="ORF">KIW84_061484</name>
</gene>
<feature type="signal peptide" evidence="1">
    <location>
        <begin position="1"/>
        <end position="19"/>
    </location>
</feature>
<feature type="chain" id="PRO_5039435507" evidence="1">
    <location>
        <begin position="20"/>
        <end position="120"/>
    </location>
</feature>
<organism evidence="2 3">
    <name type="scientific">Pisum sativum</name>
    <name type="common">Garden pea</name>
    <name type="synonym">Lathyrus oleraceus</name>
    <dbReference type="NCBI Taxonomy" id="3888"/>
    <lineage>
        <taxon>Eukaryota</taxon>
        <taxon>Viridiplantae</taxon>
        <taxon>Streptophyta</taxon>
        <taxon>Embryophyta</taxon>
        <taxon>Tracheophyta</taxon>
        <taxon>Spermatophyta</taxon>
        <taxon>Magnoliopsida</taxon>
        <taxon>eudicotyledons</taxon>
        <taxon>Gunneridae</taxon>
        <taxon>Pentapetalae</taxon>
        <taxon>rosids</taxon>
        <taxon>fabids</taxon>
        <taxon>Fabales</taxon>
        <taxon>Fabaceae</taxon>
        <taxon>Papilionoideae</taxon>
        <taxon>50 kb inversion clade</taxon>
        <taxon>NPAAA clade</taxon>
        <taxon>Hologalegina</taxon>
        <taxon>IRL clade</taxon>
        <taxon>Fabeae</taxon>
        <taxon>Lathyrus</taxon>
    </lineage>
</organism>
<evidence type="ECO:0000313" key="3">
    <source>
        <dbReference type="Proteomes" id="UP001058974"/>
    </source>
</evidence>
<dbReference type="AlphaFoldDB" id="A0A9D4W5Y3"/>
<dbReference type="Proteomes" id="UP001058974">
    <property type="component" value="Chromosome 6"/>
</dbReference>
<reference evidence="2 3" key="1">
    <citation type="journal article" date="2022" name="Nat. Genet.">
        <title>Improved pea reference genome and pan-genome highlight genomic features and evolutionary characteristics.</title>
        <authorList>
            <person name="Yang T."/>
            <person name="Liu R."/>
            <person name="Luo Y."/>
            <person name="Hu S."/>
            <person name="Wang D."/>
            <person name="Wang C."/>
            <person name="Pandey M.K."/>
            <person name="Ge S."/>
            <person name="Xu Q."/>
            <person name="Li N."/>
            <person name="Li G."/>
            <person name="Huang Y."/>
            <person name="Saxena R.K."/>
            <person name="Ji Y."/>
            <person name="Li M."/>
            <person name="Yan X."/>
            <person name="He Y."/>
            <person name="Liu Y."/>
            <person name="Wang X."/>
            <person name="Xiang C."/>
            <person name="Varshney R.K."/>
            <person name="Ding H."/>
            <person name="Gao S."/>
            <person name="Zong X."/>
        </authorList>
    </citation>
    <scope>NUCLEOTIDE SEQUENCE [LARGE SCALE GENOMIC DNA]</scope>
    <source>
        <strain evidence="2 3">cv. Zhongwan 6</strain>
    </source>
</reference>
<dbReference type="EMBL" id="JAMSHJ010000006">
    <property type="protein sequence ID" value="KAI5394876.1"/>
    <property type="molecule type" value="Genomic_DNA"/>
</dbReference>
<evidence type="ECO:0000313" key="2">
    <source>
        <dbReference type="EMBL" id="KAI5394876.1"/>
    </source>
</evidence>
<keyword evidence="1" id="KW-0732">Signal</keyword>
<proteinExistence type="predicted"/>
<protein>
    <submittedName>
        <fullName evidence="2">Uncharacterized protein</fullName>
    </submittedName>
</protein>
<name>A0A9D4W5Y3_PEA</name>
<comment type="caution">
    <text evidence="2">The sequence shown here is derived from an EMBL/GenBank/DDBJ whole genome shotgun (WGS) entry which is preliminary data.</text>
</comment>
<dbReference type="Gramene" id="Psat06G0148400-T1">
    <property type="protein sequence ID" value="KAI5394876.1"/>
    <property type="gene ID" value="KIW84_061484"/>
</dbReference>
<accession>A0A9D4W5Y3</accession>
<sequence length="120" mass="13302">MIFFLEVLSLRICFIRVISNKEQSYVDPIEELLYAVFVVSNENAIVKEVNSIIGNSSITMSPRRSKFSDEVASVAGQGSENMFINNDSTQQGDVLVSGNYGPCSAFIRVALMVDANHYLK</sequence>
<keyword evidence="3" id="KW-1185">Reference proteome</keyword>